<dbReference type="EMBL" id="JAAAID010001093">
    <property type="protein sequence ID" value="KAG0011751.1"/>
    <property type="molecule type" value="Genomic_DNA"/>
</dbReference>
<dbReference type="PROSITE" id="PS50966">
    <property type="entry name" value="ZF_SWIM"/>
    <property type="match status" value="1"/>
</dbReference>
<feature type="compositionally biased region" description="Basic and acidic residues" evidence="2">
    <location>
        <begin position="1359"/>
        <end position="1371"/>
    </location>
</feature>
<dbReference type="Proteomes" id="UP000703661">
    <property type="component" value="Unassembled WGS sequence"/>
</dbReference>
<dbReference type="InterPro" id="IPR007527">
    <property type="entry name" value="Znf_SWIM"/>
</dbReference>
<feature type="compositionally biased region" description="Polar residues" evidence="2">
    <location>
        <begin position="1322"/>
        <end position="1353"/>
    </location>
</feature>
<feature type="compositionally biased region" description="Polar residues" evidence="2">
    <location>
        <begin position="228"/>
        <end position="237"/>
    </location>
</feature>
<evidence type="ECO:0000313" key="4">
    <source>
        <dbReference type="EMBL" id="KAG0011751.1"/>
    </source>
</evidence>
<feature type="region of interest" description="Disordered" evidence="2">
    <location>
        <begin position="810"/>
        <end position="842"/>
    </location>
</feature>
<keyword evidence="5" id="KW-1185">Reference proteome</keyword>
<evidence type="ECO:0000259" key="3">
    <source>
        <dbReference type="PROSITE" id="PS50966"/>
    </source>
</evidence>
<feature type="compositionally biased region" description="Polar residues" evidence="2">
    <location>
        <begin position="1165"/>
        <end position="1219"/>
    </location>
</feature>
<keyword evidence="1" id="KW-0479">Metal-binding</keyword>
<feature type="region of interest" description="Disordered" evidence="2">
    <location>
        <begin position="69"/>
        <end position="114"/>
    </location>
</feature>
<evidence type="ECO:0000256" key="1">
    <source>
        <dbReference type="PROSITE-ProRule" id="PRU00325"/>
    </source>
</evidence>
<feature type="compositionally biased region" description="Basic and acidic residues" evidence="2">
    <location>
        <begin position="22"/>
        <end position="42"/>
    </location>
</feature>
<accession>A0A9P6SYK8</accession>
<name>A0A9P6SYK8_9FUNG</name>
<evidence type="ECO:0000256" key="2">
    <source>
        <dbReference type="SAM" id="MobiDB-lite"/>
    </source>
</evidence>
<feature type="compositionally biased region" description="Polar residues" evidence="2">
    <location>
        <begin position="1228"/>
        <end position="1237"/>
    </location>
</feature>
<dbReference type="GO" id="GO:0008270">
    <property type="term" value="F:zinc ion binding"/>
    <property type="evidence" value="ECO:0007669"/>
    <property type="project" value="UniProtKB-KW"/>
</dbReference>
<feature type="compositionally biased region" description="Basic and acidic residues" evidence="2">
    <location>
        <begin position="1"/>
        <end position="11"/>
    </location>
</feature>
<feature type="compositionally biased region" description="Acidic residues" evidence="2">
    <location>
        <begin position="90"/>
        <end position="105"/>
    </location>
</feature>
<feature type="region of interest" description="Disordered" evidence="2">
    <location>
        <begin position="220"/>
        <end position="243"/>
    </location>
</feature>
<reference evidence="4" key="1">
    <citation type="journal article" date="2020" name="Fungal Divers.">
        <title>Resolving the Mortierellaceae phylogeny through synthesis of multi-gene phylogenetics and phylogenomics.</title>
        <authorList>
            <person name="Vandepol N."/>
            <person name="Liber J."/>
            <person name="Desiro A."/>
            <person name="Na H."/>
            <person name="Kennedy M."/>
            <person name="Barry K."/>
            <person name="Grigoriev I.V."/>
            <person name="Miller A.N."/>
            <person name="O'Donnell K."/>
            <person name="Stajich J.E."/>
            <person name="Bonito G."/>
        </authorList>
    </citation>
    <scope>NUCLEOTIDE SEQUENCE</scope>
    <source>
        <strain evidence="4">NRRL 2769</strain>
    </source>
</reference>
<feature type="region of interest" description="Disordered" evidence="2">
    <location>
        <begin position="1"/>
        <end position="42"/>
    </location>
</feature>
<proteinExistence type="predicted"/>
<gene>
    <name evidence="4" type="ORF">BGZ80_000445</name>
</gene>
<keyword evidence="1" id="KW-0862">Zinc</keyword>
<feature type="compositionally biased region" description="Acidic residues" evidence="2">
    <location>
        <begin position="1148"/>
        <end position="1159"/>
    </location>
</feature>
<feature type="compositionally biased region" description="Polar residues" evidence="2">
    <location>
        <begin position="813"/>
        <end position="824"/>
    </location>
</feature>
<sequence>MSTLESHRIDSPEAQEAQGAQDVHETRDAYGTHLAHEHDSLSSDQIEKAFSAVVDALRLHLADLDRPSLDDHETITEGSRGVYNAGGGSDGEDGYDGDNDDGDDDNKDRIAVGSDNIGASDDVVAIAIAGNDAVVTADDAERMEKRKQDIDLKLRATIRNALRDSLLYDPYVIETAEEFNIPEDERITMDKKNRLVFHLKDNCFADWKGRHQLGIGISYTPHGKPRPYSTNVRQDSSQGKKERAGQIITRFNCQCRGTKSEVKGRVLGGTSGEKGDIRTIQKSDAIKERIKAMILREMTIPEIVDQLTIDHSKLTRLLDFGDNGQLSMTENPITYDDVNGLLYALTTTKTRKNEKPTISARLWMEELKGQGYFTYYDQRHGLYHGFSSPWQLDTLGKWGDTLCFDNVHACGRNTNLYTLVVRDKEIGCGIPCAFFLTKIQTSKVLEGWLCSLKAKMDEMCSREFQPVAVFTNQGYNEIDALRIAFSNQLRVFYSAWNVLEAWECNLTTNNLNMAHLSTEERKQRKGMVRAKLEEILYSKTEDQANNLITTFKETWKERVPNFLDYLDKQFFHGADRQQWMFCYRQGIFHARINTNNYIESWRKAFNDHLSKDKQQRRIDSVIHILVEKVIPDLRELHTRRTVHIKRMTPEQREILVAKQSALDYIEKRRLQDPDAPLLFQTPGDCILRVRSFTNPSIFYDLKIEQNQGEIGQSSTCSCSSFSSGKTNCKHIALANLELPNMDFYQNGHLGSRDDSAFVELLSAEMGHPIATDLSAATDQSMVTDASTATGPSTEIDFSKAVVVPPMEIAPPTILTSTTEENSNPDGGHDKNGNESDDSDKTLQASDTRCKSFYCEIPYRGLQYQSDGSNQKDILIATRFLVEKFRDIKTQSENRKDYTPDLFQIGEAYKRFSQELARREPSLVFVTSTMLSSLHNRMIEEYSSLMRFLDANPKSQNPHLRWKHTCLSRLARDLVRLNEQLDKIEGQKLEPSNLQWSRCQLESIDALTDMTAPTLTPSNTEANTTTQHMVPPPIPDQPDTIIATALADTDPQVTRLTTENLHLHMELTEPKKSKWSRRDSSRIIEGVINWIHETDYHQESKKTALSRTLHKVEEEPISATPLAGEDKLSDLVGSTPSVGDAEGSHTAADDDEPQPTDSVDDVQPNFEAQQVPSIGDTNERLSTGDTQETQPSSNAKENQPTGDSKGTESTNTAKEIQPASTPVEVPIEANNSPDTNRGYQALLGRMDEMAKVMDGFHISKDQAHVLSQKAIELARSFYKKHHKYESLMDLMIDLSDSEDSYEDEPVEATEDASFPLAADPSTACDNSVQDTSIEIPPNQTGARSQPVEATSKSVASPGKEPPRNIEKSDSSRRNSVNKFS</sequence>
<keyword evidence="1" id="KW-0863">Zinc-finger</keyword>
<organism evidence="4 5">
    <name type="scientific">Entomortierella chlamydospora</name>
    <dbReference type="NCBI Taxonomy" id="101097"/>
    <lineage>
        <taxon>Eukaryota</taxon>
        <taxon>Fungi</taxon>
        <taxon>Fungi incertae sedis</taxon>
        <taxon>Mucoromycota</taxon>
        <taxon>Mortierellomycotina</taxon>
        <taxon>Mortierellomycetes</taxon>
        <taxon>Mortierellales</taxon>
        <taxon>Mortierellaceae</taxon>
        <taxon>Entomortierella</taxon>
    </lineage>
</organism>
<feature type="region of interest" description="Disordered" evidence="2">
    <location>
        <begin position="1115"/>
        <end position="1237"/>
    </location>
</feature>
<protein>
    <recommendedName>
        <fullName evidence="3">SWIM-type domain-containing protein</fullName>
    </recommendedName>
</protein>
<feature type="domain" description="SWIM-type" evidence="3">
    <location>
        <begin position="699"/>
        <end position="739"/>
    </location>
</feature>
<feature type="compositionally biased region" description="Acidic residues" evidence="2">
    <location>
        <begin position="1296"/>
        <end position="1309"/>
    </location>
</feature>
<evidence type="ECO:0000313" key="5">
    <source>
        <dbReference type="Proteomes" id="UP000703661"/>
    </source>
</evidence>
<feature type="region of interest" description="Disordered" evidence="2">
    <location>
        <begin position="1296"/>
        <end position="1379"/>
    </location>
</feature>
<comment type="caution">
    <text evidence="4">The sequence shown here is derived from an EMBL/GenBank/DDBJ whole genome shotgun (WGS) entry which is preliminary data.</text>
</comment>